<keyword evidence="5 6" id="KW-0472">Membrane</keyword>
<evidence type="ECO:0000313" key="9">
    <source>
        <dbReference type="Proteomes" id="UP000034392"/>
    </source>
</evidence>
<feature type="transmembrane region" description="Helical" evidence="6">
    <location>
        <begin position="314"/>
        <end position="335"/>
    </location>
</feature>
<dbReference type="InterPro" id="IPR011701">
    <property type="entry name" value="MFS"/>
</dbReference>
<accession>A0A0F7KYY6</accession>
<evidence type="ECO:0000256" key="6">
    <source>
        <dbReference type="SAM" id="Phobius"/>
    </source>
</evidence>
<dbReference type="Pfam" id="PF07690">
    <property type="entry name" value="MFS_1"/>
    <property type="match status" value="1"/>
</dbReference>
<feature type="transmembrane region" description="Helical" evidence="6">
    <location>
        <begin position="356"/>
        <end position="373"/>
    </location>
</feature>
<organism evidence="8 9">
    <name type="scientific">Croceibacterium atlanticum</name>
    <dbReference type="NCBI Taxonomy" id="1267766"/>
    <lineage>
        <taxon>Bacteria</taxon>
        <taxon>Pseudomonadati</taxon>
        <taxon>Pseudomonadota</taxon>
        <taxon>Alphaproteobacteria</taxon>
        <taxon>Sphingomonadales</taxon>
        <taxon>Erythrobacteraceae</taxon>
        <taxon>Croceibacterium</taxon>
    </lineage>
</organism>
<dbReference type="PANTHER" id="PTHR23502">
    <property type="entry name" value="MAJOR FACILITATOR SUPERFAMILY"/>
    <property type="match status" value="1"/>
</dbReference>
<dbReference type="SUPFAM" id="SSF103473">
    <property type="entry name" value="MFS general substrate transporter"/>
    <property type="match status" value="1"/>
</dbReference>
<feature type="transmembrane region" description="Helical" evidence="6">
    <location>
        <begin position="56"/>
        <end position="73"/>
    </location>
</feature>
<feature type="transmembrane region" description="Helical" evidence="6">
    <location>
        <begin position="288"/>
        <end position="308"/>
    </location>
</feature>
<evidence type="ECO:0000256" key="3">
    <source>
        <dbReference type="ARBA" id="ARBA00022692"/>
    </source>
</evidence>
<dbReference type="PANTHER" id="PTHR23502:SF132">
    <property type="entry name" value="POLYAMINE TRANSPORTER 2-RELATED"/>
    <property type="match status" value="1"/>
</dbReference>
<keyword evidence="2" id="KW-0813">Transport</keyword>
<evidence type="ECO:0000256" key="4">
    <source>
        <dbReference type="ARBA" id="ARBA00022989"/>
    </source>
</evidence>
<comment type="subcellular location">
    <subcellularLocation>
        <location evidence="1">Membrane</location>
        <topology evidence="1">Multi-pass membrane protein</topology>
    </subcellularLocation>
</comment>
<keyword evidence="4 6" id="KW-1133">Transmembrane helix</keyword>
<dbReference type="GO" id="GO:0005886">
    <property type="term" value="C:plasma membrane"/>
    <property type="evidence" value="ECO:0007669"/>
    <property type="project" value="TreeGrafter"/>
</dbReference>
<dbReference type="Gene3D" id="1.20.1720.10">
    <property type="entry name" value="Multidrug resistance protein D"/>
    <property type="match status" value="1"/>
</dbReference>
<dbReference type="KEGG" id="aay:WYH_03015"/>
<feature type="transmembrane region" description="Helical" evidence="6">
    <location>
        <begin position="173"/>
        <end position="191"/>
    </location>
</feature>
<keyword evidence="9" id="KW-1185">Reference proteome</keyword>
<reference evidence="8" key="1">
    <citation type="submission" date="2015-05" db="EMBL/GenBank/DDBJ databases">
        <title>The complete genome of Altererythrobacter atlanticus strain 26DY36.</title>
        <authorList>
            <person name="Wu Y.-H."/>
            <person name="Cheng H."/>
            <person name="Wu X.-W."/>
        </authorList>
    </citation>
    <scope>NUCLEOTIDE SEQUENCE [LARGE SCALE GENOMIC DNA]</scope>
    <source>
        <strain evidence="8">26DY36</strain>
    </source>
</reference>
<protein>
    <submittedName>
        <fullName evidence="8">Bicyclomycin resistance protein</fullName>
    </submittedName>
</protein>
<evidence type="ECO:0000256" key="5">
    <source>
        <dbReference type="ARBA" id="ARBA00023136"/>
    </source>
</evidence>
<feature type="transmembrane region" description="Helical" evidence="6">
    <location>
        <begin position="379"/>
        <end position="397"/>
    </location>
</feature>
<gene>
    <name evidence="8" type="primary">bcr</name>
    <name evidence="8" type="ORF">WYH_03015</name>
</gene>
<proteinExistence type="predicted"/>
<feature type="transmembrane region" description="Helical" evidence="6">
    <location>
        <begin position="222"/>
        <end position="241"/>
    </location>
</feature>
<sequence>MATRIAPHEMPMIGRRELVCLIALMMSLSAMAIDGMLPALDEMARELGAANGNQRQLVVAVFLLANGVGTLFPGSLADRYGRRPVLLGTLAAFAACSIAVALVHSFEALLVIRALQGFSAAGLMVVPYAIIRDQFEGDAMARLMSLVGAVFIVVPVVAPSIGQGVLLIAGWRWIFLSLAGVSAIGALWLWLRLPETLHPEYRHEINVPIILRNMGAAFFNRAAVGYVLGTSLLIGAVFGYVNSAQQLIGEHFGAGTWFPVVFGATAAMMVLSNIVNSRIVETFGARRVSHAGVLLFMLVSMVQVWASYAHPGELAWFLPLMAANLGLLGFLGANFGSIAMQPFAHIAGAASSIQSFFRMFGAAVVGLVIGQAYDGTARPFAFALLICSVLALALVLFSEKGRLFRRLNGPVRQEAE</sequence>
<keyword evidence="3 6" id="KW-0812">Transmembrane</keyword>
<evidence type="ECO:0000256" key="2">
    <source>
        <dbReference type="ARBA" id="ARBA00022448"/>
    </source>
</evidence>
<feature type="domain" description="Major facilitator superfamily (MFS) profile" evidence="7">
    <location>
        <begin position="18"/>
        <end position="402"/>
    </location>
</feature>
<dbReference type="STRING" id="1267766.WYH_03015"/>
<dbReference type="InterPro" id="IPR036259">
    <property type="entry name" value="MFS_trans_sf"/>
</dbReference>
<feature type="transmembrane region" description="Helical" evidence="6">
    <location>
        <begin position="110"/>
        <end position="131"/>
    </location>
</feature>
<feature type="transmembrane region" description="Helical" evidence="6">
    <location>
        <begin position="85"/>
        <end position="104"/>
    </location>
</feature>
<dbReference type="OrthoDB" id="9800416at2"/>
<dbReference type="PROSITE" id="PS50850">
    <property type="entry name" value="MFS"/>
    <property type="match status" value="1"/>
</dbReference>
<name>A0A0F7KYY6_9SPHN</name>
<dbReference type="Proteomes" id="UP000034392">
    <property type="component" value="Chromosome"/>
</dbReference>
<dbReference type="InterPro" id="IPR020846">
    <property type="entry name" value="MFS_dom"/>
</dbReference>
<dbReference type="RefSeq" id="WP_046904449.1">
    <property type="nucleotide sequence ID" value="NZ_CP011452.2"/>
</dbReference>
<dbReference type="GO" id="GO:0022857">
    <property type="term" value="F:transmembrane transporter activity"/>
    <property type="evidence" value="ECO:0007669"/>
    <property type="project" value="InterPro"/>
</dbReference>
<dbReference type="AlphaFoldDB" id="A0A0F7KYY6"/>
<dbReference type="PATRIC" id="fig|1267766.3.peg.3051"/>
<feature type="transmembrane region" description="Helical" evidence="6">
    <location>
        <begin position="256"/>
        <end position="276"/>
    </location>
</feature>
<evidence type="ECO:0000259" key="7">
    <source>
        <dbReference type="PROSITE" id="PS50850"/>
    </source>
</evidence>
<evidence type="ECO:0000313" key="8">
    <source>
        <dbReference type="EMBL" id="AKH44035.1"/>
    </source>
</evidence>
<evidence type="ECO:0000256" key="1">
    <source>
        <dbReference type="ARBA" id="ARBA00004141"/>
    </source>
</evidence>
<dbReference type="EMBL" id="CP011452">
    <property type="protein sequence ID" value="AKH44035.1"/>
    <property type="molecule type" value="Genomic_DNA"/>
</dbReference>
<dbReference type="CDD" id="cd17320">
    <property type="entry name" value="MFS_MdfA_MDR_like"/>
    <property type="match status" value="1"/>
</dbReference>
<feature type="transmembrane region" description="Helical" evidence="6">
    <location>
        <begin position="143"/>
        <end position="161"/>
    </location>
</feature>